<accession>A0ABD1M4M8</accession>
<keyword evidence="4" id="KW-1185">Reference proteome</keyword>
<organism evidence="3 4">
    <name type="scientific">Flemingia macrophylla</name>
    <dbReference type="NCBI Taxonomy" id="520843"/>
    <lineage>
        <taxon>Eukaryota</taxon>
        <taxon>Viridiplantae</taxon>
        <taxon>Streptophyta</taxon>
        <taxon>Embryophyta</taxon>
        <taxon>Tracheophyta</taxon>
        <taxon>Spermatophyta</taxon>
        <taxon>Magnoliopsida</taxon>
        <taxon>eudicotyledons</taxon>
        <taxon>Gunneridae</taxon>
        <taxon>Pentapetalae</taxon>
        <taxon>rosids</taxon>
        <taxon>fabids</taxon>
        <taxon>Fabales</taxon>
        <taxon>Fabaceae</taxon>
        <taxon>Papilionoideae</taxon>
        <taxon>50 kb inversion clade</taxon>
        <taxon>NPAAA clade</taxon>
        <taxon>indigoferoid/millettioid clade</taxon>
        <taxon>Phaseoleae</taxon>
        <taxon>Flemingia</taxon>
    </lineage>
</organism>
<evidence type="ECO:0000259" key="2">
    <source>
        <dbReference type="PROSITE" id="PS50174"/>
    </source>
</evidence>
<dbReference type="InterPro" id="IPR000467">
    <property type="entry name" value="G_patch_dom"/>
</dbReference>
<comment type="caution">
    <text evidence="3">The sequence shown here is derived from an EMBL/GenBank/DDBJ whole genome shotgun (WGS) entry which is preliminary data.</text>
</comment>
<feature type="region of interest" description="Disordered" evidence="1">
    <location>
        <begin position="19"/>
        <end position="49"/>
    </location>
</feature>
<sequence>MKMLARMLTRIGYQPGQGLGKNSQGIIEPPIIRDNPRKQGLGYDPIKNKNSTGVEIPPSRYLDLILRKAGIQTSRPTAILALNSWYPLGNFGVFLGDFQADPAISAGEIMLMS</sequence>
<name>A0ABD1M4M8_9FABA</name>
<reference evidence="3 4" key="1">
    <citation type="submission" date="2024-08" db="EMBL/GenBank/DDBJ databases">
        <title>Insights into the chromosomal genome structure of Flemingia macrophylla.</title>
        <authorList>
            <person name="Ding Y."/>
            <person name="Zhao Y."/>
            <person name="Bi W."/>
            <person name="Wu M."/>
            <person name="Zhao G."/>
            <person name="Gong Y."/>
            <person name="Li W."/>
            <person name="Zhang P."/>
        </authorList>
    </citation>
    <scope>NUCLEOTIDE SEQUENCE [LARGE SCALE GENOMIC DNA]</scope>
    <source>
        <strain evidence="3">DYQJB</strain>
        <tissue evidence="3">Leaf</tissue>
    </source>
</reference>
<dbReference type="AlphaFoldDB" id="A0ABD1M4M8"/>
<dbReference type="EMBL" id="JBGMDY010000006">
    <property type="protein sequence ID" value="KAL2330587.1"/>
    <property type="molecule type" value="Genomic_DNA"/>
</dbReference>
<gene>
    <name evidence="3" type="ORF">Fmac_018168</name>
</gene>
<dbReference type="Pfam" id="PF01585">
    <property type="entry name" value="G-patch"/>
    <property type="match status" value="1"/>
</dbReference>
<feature type="domain" description="G-patch" evidence="2">
    <location>
        <begin position="1"/>
        <end position="46"/>
    </location>
</feature>
<dbReference type="PROSITE" id="PS50174">
    <property type="entry name" value="G_PATCH"/>
    <property type="match status" value="1"/>
</dbReference>
<evidence type="ECO:0000313" key="3">
    <source>
        <dbReference type="EMBL" id="KAL2330587.1"/>
    </source>
</evidence>
<evidence type="ECO:0000256" key="1">
    <source>
        <dbReference type="SAM" id="MobiDB-lite"/>
    </source>
</evidence>
<dbReference type="Proteomes" id="UP001603857">
    <property type="component" value="Unassembled WGS sequence"/>
</dbReference>
<proteinExistence type="predicted"/>
<protein>
    <recommendedName>
        <fullName evidence="2">G-patch domain-containing protein</fullName>
    </recommendedName>
</protein>
<evidence type="ECO:0000313" key="4">
    <source>
        <dbReference type="Proteomes" id="UP001603857"/>
    </source>
</evidence>
<dbReference type="SMART" id="SM00443">
    <property type="entry name" value="G_patch"/>
    <property type="match status" value="1"/>
</dbReference>